<comment type="caution">
    <text evidence="2">The sequence shown here is derived from an EMBL/GenBank/DDBJ whole genome shotgun (WGS) entry which is preliminary data.</text>
</comment>
<organism evidence="2 3">
    <name type="scientific">Mycena sanguinolenta</name>
    <dbReference type="NCBI Taxonomy" id="230812"/>
    <lineage>
        <taxon>Eukaryota</taxon>
        <taxon>Fungi</taxon>
        <taxon>Dikarya</taxon>
        <taxon>Basidiomycota</taxon>
        <taxon>Agaricomycotina</taxon>
        <taxon>Agaricomycetes</taxon>
        <taxon>Agaricomycetidae</taxon>
        <taxon>Agaricales</taxon>
        <taxon>Marasmiineae</taxon>
        <taxon>Mycenaceae</taxon>
        <taxon>Mycena</taxon>
    </lineage>
</organism>
<gene>
    <name evidence="2" type="ORF">MSAN_01211800</name>
</gene>
<reference evidence="2" key="1">
    <citation type="submission" date="2020-05" db="EMBL/GenBank/DDBJ databases">
        <title>Mycena genomes resolve the evolution of fungal bioluminescence.</title>
        <authorList>
            <person name="Tsai I.J."/>
        </authorList>
    </citation>
    <scope>NUCLEOTIDE SEQUENCE</scope>
    <source>
        <strain evidence="2">160909Yilan</strain>
    </source>
</reference>
<dbReference type="Proteomes" id="UP000623467">
    <property type="component" value="Unassembled WGS sequence"/>
</dbReference>
<evidence type="ECO:0000313" key="3">
    <source>
        <dbReference type="Proteomes" id="UP000623467"/>
    </source>
</evidence>
<feature type="compositionally biased region" description="Pro residues" evidence="1">
    <location>
        <begin position="34"/>
        <end position="52"/>
    </location>
</feature>
<evidence type="ECO:0000256" key="1">
    <source>
        <dbReference type="SAM" id="MobiDB-lite"/>
    </source>
</evidence>
<sequence>MNERIHRPSRDEEIGNDVRYKDVVSGCDICCPPPPPIPPPPPPDPPWVPPPAGGLGNGGGVKVCGTLKEDVVDVVLALVLLVADLEDVRSALDEECDEDDDMLAVAVQQNKAMLDGAA</sequence>
<dbReference type="AlphaFoldDB" id="A0A8H6YCT8"/>
<accession>A0A8H6YCT8</accession>
<protein>
    <submittedName>
        <fullName evidence="2">Uncharacterized protein</fullName>
    </submittedName>
</protein>
<proteinExistence type="predicted"/>
<feature type="region of interest" description="Disordered" evidence="1">
    <location>
        <begin position="34"/>
        <end position="54"/>
    </location>
</feature>
<dbReference type="EMBL" id="JACAZH010000009">
    <property type="protein sequence ID" value="KAF7358728.1"/>
    <property type="molecule type" value="Genomic_DNA"/>
</dbReference>
<evidence type="ECO:0000313" key="2">
    <source>
        <dbReference type="EMBL" id="KAF7358728.1"/>
    </source>
</evidence>
<name>A0A8H6YCT8_9AGAR</name>
<keyword evidence="3" id="KW-1185">Reference proteome</keyword>